<evidence type="ECO:0000313" key="3">
    <source>
        <dbReference type="Proteomes" id="UP001476950"/>
    </source>
</evidence>
<reference evidence="2 3" key="1">
    <citation type="submission" date="2022-04" db="EMBL/GenBank/DDBJ databases">
        <title>Positive selection, recombination, and allopatry shape intraspecific diversity of widespread and dominant cyanobacteria.</title>
        <authorList>
            <person name="Wei J."/>
            <person name="Shu W."/>
            <person name="Hu C."/>
        </authorList>
    </citation>
    <scope>NUCLEOTIDE SEQUENCE [LARGE SCALE GENOMIC DNA]</scope>
    <source>
        <strain evidence="2 3">AS-A4</strain>
    </source>
</reference>
<feature type="compositionally biased region" description="Basic and acidic residues" evidence="1">
    <location>
        <begin position="31"/>
        <end position="47"/>
    </location>
</feature>
<accession>A0ABV0KN37</accession>
<protein>
    <submittedName>
        <fullName evidence="2">Uncharacterized protein</fullName>
    </submittedName>
</protein>
<keyword evidence="3" id="KW-1185">Reference proteome</keyword>
<feature type="compositionally biased region" description="Basic and acidic residues" evidence="1">
    <location>
        <begin position="9"/>
        <end position="19"/>
    </location>
</feature>
<sequence>MTQRRSRHKLDTDSTREDATQAYSASTVQREMTKTLRERVSREDTEVRMASQSRSSHPSLASLIERDAPLQAHSMLVLMYGPFQAEMVPEEGQGVASWLKECVRKHGIPSLLRFDYRRRAQVFRRDQFQPWLESLVTQIPN</sequence>
<feature type="compositionally biased region" description="Polar residues" evidence="1">
    <location>
        <begin position="21"/>
        <end position="30"/>
    </location>
</feature>
<organism evidence="2 3">
    <name type="scientific">Stenomitos frigidus AS-A4</name>
    <dbReference type="NCBI Taxonomy" id="2933935"/>
    <lineage>
        <taxon>Bacteria</taxon>
        <taxon>Bacillati</taxon>
        <taxon>Cyanobacteriota</taxon>
        <taxon>Cyanophyceae</taxon>
        <taxon>Leptolyngbyales</taxon>
        <taxon>Leptolyngbyaceae</taxon>
        <taxon>Stenomitos</taxon>
    </lineage>
</organism>
<gene>
    <name evidence="2" type="ORF">NDI38_19515</name>
</gene>
<feature type="compositionally biased region" description="Polar residues" evidence="1">
    <location>
        <begin position="50"/>
        <end position="59"/>
    </location>
</feature>
<comment type="caution">
    <text evidence="2">The sequence shown here is derived from an EMBL/GenBank/DDBJ whole genome shotgun (WGS) entry which is preliminary data.</text>
</comment>
<proteinExistence type="predicted"/>
<feature type="region of interest" description="Disordered" evidence="1">
    <location>
        <begin position="1"/>
        <end position="60"/>
    </location>
</feature>
<evidence type="ECO:0000313" key="2">
    <source>
        <dbReference type="EMBL" id="MEP1060625.1"/>
    </source>
</evidence>
<dbReference type="Proteomes" id="UP001476950">
    <property type="component" value="Unassembled WGS sequence"/>
</dbReference>
<dbReference type="EMBL" id="JAMPLM010000020">
    <property type="protein sequence ID" value="MEP1060625.1"/>
    <property type="molecule type" value="Genomic_DNA"/>
</dbReference>
<evidence type="ECO:0000256" key="1">
    <source>
        <dbReference type="SAM" id="MobiDB-lite"/>
    </source>
</evidence>
<dbReference type="RefSeq" id="WP_190448619.1">
    <property type="nucleotide sequence ID" value="NZ_JAMPLM010000020.1"/>
</dbReference>
<name>A0ABV0KN37_9CYAN</name>